<evidence type="ECO:0000313" key="10">
    <source>
        <dbReference type="Proteomes" id="UP000039046"/>
    </source>
</evidence>
<dbReference type="Gene3D" id="1.20.1250.20">
    <property type="entry name" value="MFS general substrate transporter like domains"/>
    <property type="match status" value="2"/>
</dbReference>
<dbReference type="InterPro" id="IPR004738">
    <property type="entry name" value="Phos_permease"/>
</dbReference>
<feature type="transmembrane region" description="Helical" evidence="7">
    <location>
        <begin position="157"/>
        <end position="179"/>
    </location>
</feature>
<evidence type="ECO:0000256" key="4">
    <source>
        <dbReference type="ARBA" id="ARBA00022692"/>
    </source>
</evidence>
<dbReference type="STRING" id="1531966.A0A0A1SY11"/>
<evidence type="ECO:0000256" key="1">
    <source>
        <dbReference type="ARBA" id="ARBA00004141"/>
    </source>
</evidence>
<dbReference type="NCBIfam" id="TIGR00887">
    <property type="entry name" value="2A0109"/>
    <property type="match status" value="1"/>
</dbReference>
<evidence type="ECO:0000313" key="9">
    <source>
        <dbReference type="EMBL" id="CEJ89631.1"/>
    </source>
</evidence>
<dbReference type="InterPro" id="IPR005828">
    <property type="entry name" value="MFS_sugar_transport-like"/>
</dbReference>
<keyword evidence="6 7" id="KW-0472">Membrane</keyword>
<dbReference type="PANTHER" id="PTHR24064">
    <property type="entry name" value="SOLUTE CARRIER FAMILY 22 MEMBER"/>
    <property type="match status" value="1"/>
</dbReference>
<evidence type="ECO:0000256" key="7">
    <source>
        <dbReference type="SAM" id="Phobius"/>
    </source>
</evidence>
<dbReference type="GO" id="GO:0005315">
    <property type="term" value="F:phosphate transmembrane transporter activity"/>
    <property type="evidence" value="ECO:0007669"/>
    <property type="project" value="EnsemblFungi"/>
</dbReference>
<dbReference type="PROSITE" id="PS50850">
    <property type="entry name" value="MFS"/>
    <property type="match status" value="1"/>
</dbReference>
<dbReference type="PROSITE" id="PS00217">
    <property type="entry name" value="SUGAR_TRANSPORT_2"/>
    <property type="match status" value="1"/>
</dbReference>
<keyword evidence="4 7" id="KW-0812">Transmembrane</keyword>
<feature type="transmembrane region" description="Helical" evidence="7">
    <location>
        <begin position="200"/>
        <end position="222"/>
    </location>
</feature>
<feature type="transmembrane region" description="Helical" evidence="7">
    <location>
        <begin position="517"/>
        <end position="535"/>
    </location>
</feature>
<dbReference type="SUPFAM" id="SSF103473">
    <property type="entry name" value="MFS general substrate transporter"/>
    <property type="match status" value="1"/>
</dbReference>
<keyword evidence="3" id="KW-0592">Phosphate transport</keyword>
<feature type="transmembrane region" description="Helical" evidence="7">
    <location>
        <begin position="246"/>
        <end position="264"/>
    </location>
</feature>
<evidence type="ECO:0000256" key="6">
    <source>
        <dbReference type="ARBA" id="ARBA00023136"/>
    </source>
</evidence>
<dbReference type="GO" id="GO:0097079">
    <property type="term" value="F:selenite:proton symporter activity"/>
    <property type="evidence" value="ECO:0007669"/>
    <property type="project" value="EnsemblFungi"/>
</dbReference>
<keyword evidence="10" id="KW-1185">Reference proteome</keyword>
<gene>
    <name evidence="9" type="ORF">VHEMI05465</name>
</gene>
<evidence type="ECO:0000256" key="5">
    <source>
        <dbReference type="ARBA" id="ARBA00022989"/>
    </source>
</evidence>
<dbReference type="InterPro" id="IPR020846">
    <property type="entry name" value="MFS_dom"/>
</dbReference>
<reference evidence="9 10" key="1">
    <citation type="journal article" date="2015" name="Genome Announc.">
        <title>Draft Genome Sequence and Gene Annotation of the Entomopathogenic Fungus Verticillium hemipterigenum.</title>
        <authorList>
            <person name="Horn F."/>
            <person name="Habel A."/>
            <person name="Scharf D.H."/>
            <person name="Dworschak J."/>
            <person name="Brakhage A.A."/>
            <person name="Guthke R."/>
            <person name="Hertweck C."/>
            <person name="Linde J."/>
        </authorList>
    </citation>
    <scope>NUCLEOTIDE SEQUENCE [LARGE SCALE GENOMIC DNA]</scope>
</reference>
<dbReference type="OrthoDB" id="433512at2759"/>
<keyword evidence="5 7" id="KW-1133">Transmembrane helix</keyword>
<feature type="transmembrane region" description="Helical" evidence="7">
    <location>
        <begin position="337"/>
        <end position="357"/>
    </location>
</feature>
<dbReference type="GO" id="GO:0005384">
    <property type="term" value="F:manganese ion transmembrane transporter activity"/>
    <property type="evidence" value="ECO:0007669"/>
    <property type="project" value="EnsemblFungi"/>
</dbReference>
<dbReference type="CDD" id="cd17364">
    <property type="entry name" value="MFS_PhT"/>
    <property type="match status" value="1"/>
</dbReference>
<evidence type="ECO:0000259" key="8">
    <source>
        <dbReference type="PROSITE" id="PS50850"/>
    </source>
</evidence>
<feature type="transmembrane region" description="Helical" evidence="7">
    <location>
        <begin position="381"/>
        <end position="403"/>
    </location>
</feature>
<dbReference type="InterPro" id="IPR036259">
    <property type="entry name" value="MFS_trans_sf"/>
</dbReference>
<dbReference type="InterPro" id="IPR005829">
    <property type="entry name" value="Sugar_transporter_CS"/>
</dbReference>
<dbReference type="Proteomes" id="UP000039046">
    <property type="component" value="Unassembled WGS sequence"/>
</dbReference>
<dbReference type="GO" id="GO:0097080">
    <property type="term" value="P:plasma membrane selenite transport"/>
    <property type="evidence" value="ECO:0007669"/>
    <property type="project" value="EnsemblFungi"/>
</dbReference>
<feature type="transmembrane region" description="Helical" evidence="7">
    <location>
        <begin position="415"/>
        <end position="435"/>
    </location>
</feature>
<dbReference type="HOGENOM" id="CLU_001265_46_14_1"/>
<feature type="domain" description="Major facilitator superfamily (MFS) profile" evidence="8">
    <location>
        <begin position="60"/>
        <end position="540"/>
    </location>
</feature>
<proteinExistence type="predicted"/>
<evidence type="ECO:0000256" key="3">
    <source>
        <dbReference type="ARBA" id="ARBA00022592"/>
    </source>
</evidence>
<dbReference type="GO" id="GO:0006817">
    <property type="term" value="P:phosphate ion transport"/>
    <property type="evidence" value="ECO:0007669"/>
    <property type="project" value="UniProtKB-KW"/>
</dbReference>
<dbReference type="GO" id="GO:0005886">
    <property type="term" value="C:plasma membrane"/>
    <property type="evidence" value="ECO:0007669"/>
    <property type="project" value="EnsemblFungi"/>
</dbReference>
<dbReference type="EMBL" id="CDHN01000002">
    <property type="protein sequence ID" value="CEJ89631.1"/>
    <property type="molecule type" value="Genomic_DNA"/>
</dbReference>
<feature type="transmembrane region" description="Helical" evidence="7">
    <location>
        <begin position="132"/>
        <end position="151"/>
    </location>
</feature>
<evidence type="ECO:0000256" key="2">
    <source>
        <dbReference type="ARBA" id="ARBA00022448"/>
    </source>
</evidence>
<keyword evidence="2" id="KW-0813">Transport</keyword>
<organism evidence="9 10">
    <name type="scientific">[Torrubiella] hemipterigena</name>
    <dbReference type="NCBI Taxonomy" id="1531966"/>
    <lineage>
        <taxon>Eukaryota</taxon>
        <taxon>Fungi</taxon>
        <taxon>Dikarya</taxon>
        <taxon>Ascomycota</taxon>
        <taxon>Pezizomycotina</taxon>
        <taxon>Sordariomycetes</taxon>
        <taxon>Hypocreomycetidae</taxon>
        <taxon>Hypocreales</taxon>
        <taxon>Clavicipitaceae</taxon>
        <taxon>Clavicipitaceae incertae sedis</taxon>
        <taxon>'Torrubiella' clade</taxon>
    </lineage>
</organism>
<accession>A0A0A1SY11</accession>
<name>A0A0A1SY11_9HYPO</name>
<comment type="subcellular location">
    <subcellularLocation>
        <location evidence="1">Membrane</location>
        <topology evidence="1">Multi-pass membrane protein</topology>
    </subcellularLocation>
</comment>
<dbReference type="AlphaFoldDB" id="A0A0A1SY11"/>
<dbReference type="GO" id="GO:0006797">
    <property type="term" value="P:polyphosphate metabolic process"/>
    <property type="evidence" value="ECO:0007669"/>
    <property type="project" value="EnsemblFungi"/>
</dbReference>
<dbReference type="Pfam" id="PF00083">
    <property type="entry name" value="Sugar_tr"/>
    <property type="match status" value="1"/>
</dbReference>
<protein>
    <submittedName>
        <fullName evidence="9">Putative Phosphate permease</fullName>
    </submittedName>
</protein>
<sequence>MAAPAPSNIPQPAMGKTAGGNSAYHNFNNDFLHVSDLNERRRLALAEVDKAPFGWYHVRACVVAGVGFFTDSYDIFTASLLTIMLGIVYYQDNKGAIYPSSDNAIKLATSAGTVVGQLGFGMLADIVGRKKMYGLELIVIIFATIGQALTSESPSCSIVGLIIFWRVIMGVGIGGDYPLSSVITSEFATTKWRGAMMAAVFAQQGLGQLCAAFVMLFVTLGFKETLSASPGVAHCTGDCQVAVDKMWRTLIGFGAVPASIALYFRLTIPETPRYTFDVARDVEKADNDVKAYMNGKAEGETDEMARVAANKVAQEKLEVPKASFRDFCRHYAIRKNLLLLIGTAGSWFMLDVAFYGLSLNNGDILKAVGFSTTGSKNTYEFLYKTAIGNLIIVMAGAVPGYWVSVATIDTLGRKPIQMGGFLILTILFIVLGFAYDKIDANGKLAIYVLAQFFFNFGPNTTTFIVPGEVFPTRYRSTSHGISAASGKIGSIIGQGAIASLRTRGATKDNAQPWLNHVLQIFALFMLLGCFTTLLIPETPLKA</sequence>